<dbReference type="EMBL" id="LRBV02000004">
    <property type="status" value="NOT_ANNOTATED_CDS"/>
    <property type="molecule type" value="Genomic_DNA"/>
</dbReference>
<dbReference type="PANTHER" id="PTHR33710:SF62">
    <property type="entry name" value="DUF4283 DOMAIN PROTEIN"/>
    <property type="match status" value="1"/>
</dbReference>
<dbReference type="PANTHER" id="PTHR33710">
    <property type="entry name" value="BNAC02G09200D PROTEIN"/>
    <property type="match status" value="1"/>
</dbReference>
<sequence>MESIEECSTVEGISDSLSPRSNAFESMFDGAEITPQYGPTLDGPLTEENLASSAFVLGPGDEISQVSNSTEGIVRKNPANLPKGWIRERIDRGFATIEWLNLFPSARLYHLASSDSDHCCLMLRINKRVKRRRSKKLFRFESMWLKDEKCGDIVKETWVEGELIGVANNFTLCMDRCGEVLSRWNMQEFNHIGKKN</sequence>
<proteinExistence type="predicted"/>
<reference evidence="1 2" key="1">
    <citation type="journal article" date="2016" name="G3 (Bethesda)">
        <title>First Draft Assembly and Annotation of the Genome of a California Endemic Oak Quercus lobata Nee (Fagaceae).</title>
        <authorList>
            <person name="Sork V.L."/>
            <person name="Fitz-Gibbon S.T."/>
            <person name="Puiu D."/>
            <person name="Crepeau M."/>
            <person name="Gugger P.F."/>
            <person name="Sherman R."/>
            <person name="Stevens K."/>
            <person name="Langley C.H."/>
            <person name="Pellegrini M."/>
            <person name="Salzberg S.L."/>
        </authorList>
    </citation>
    <scope>NUCLEOTIDE SEQUENCE [LARGE SCALE GENOMIC DNA]</scope>
    <source>
        <strain evidence="1 2">cv. SW786</strain>
    </source>
</reference>
<dbReference type="EnsemblPlants" id="QL04p035275:mrna">
    <property type="protein sequence ID" value="QL04p035275:mrna"/>
    <property type="gene ID" value="QL04p035275"/>
</dbReference>
<keyword evidence="2" id="KW-1185">Reference proteome</keyword>
<dbReference type="Gramene" id="QL04p035275:mrna">
    <property type="protein sequence ID" value="QL04p035275:mrna"/>
    <property type="gene ID" value="QL04p035275"/>
</dbReference>
<evidence type="ECO:0000313" key="2">
    <source>
        <dbReference type="Proteomes" id="UP000594261"/>
    </source>
</evidence>
<dbReference type="Proteomes" id="UP000594261">
    <property type="component" value="Chromosome 4"/>
</dbReference>
<protein>
    <submittedName>
        <fullName evidence="1">Uncharacterized protein</fullName>
    </submittedName>
</protein>
<dbReference type="InParanoid" id="A0A7N2R2Z5"/>
<reference evidence="1" key="2">
    <citation type="submission" date="2021-01" db="UniProtKB">
        <authorList>
            <consortium name="EnsemblPlants"/>
        </authorList>
    </citation>
    <scope>IDENTIFICATION</scope>
</reference>
<accession>A0A7N2R2Z5</accession>
<organism evidence="1 2">
    <name type="scientific">Quercus lobata</name>
    <name type="common">Valley oak</name>
    <dbReference type="NCBI Taxonomy" id="97700"/>
    <lineage>
        <taxon>Eukaryota</taxon>
        <taxon>Viridiplantae</taxon>
        <taxon>Streptophyta</taxon>
        <taxon>Embryophyta</taxon>
        <taxon>Tracheophyta</taxon>
        <taxon>Spermatophyta</taxon>
        <taxon>Magnoliopsida</taxon>
        <taxon>eudicotyledons</taxon>
        <taxon>Gunneridae</taxon>
        <taxon>Pentapetalae</taxon>
        <taxon>rosids</taxon>
        <taxon>fabids</taxon>
        <taxon>Fagales</taxon>
        <taxon>Fagaceae</taxon>
        <taxon>Quercus</taxon>
    </lineage>
</organism>
<name>A0A7N2R2Z5_QUELO</name>
<dbReference type="AlphaFoldDB" id="A0A7N2R2Z5"/>
<evidence type="ECO:0000313" key="1">
    <source>
        <dbReference type="EnsemblPlants" id="QL04p035275:mrna"/>
    </source>
</evidence>